<gene>
    <name evidence="1" type="ORF">LCGC14_0963650</name>
</gene>
<protein>
    <submittedName>
        <fullName evidence="1">Uncharacterized protein</fullName>
    </submittedName>
</protein>
<proteinExistence type="predicted"/>
<dbReference type="EMBL" id="LAZR01003501">
    <property type="protein sequence ID" value="KKN17652.1"/>
    <property type="molecule type" value="Genomic_DNA"/>
</dbReference>
<sequence length="68" mass="7990">MITREYIEAKLELVFDDERIWQPSATVIENAPLALIQMSLEARAFTLCEILEITFEEAKKEYKRKKGK</sequence>
<reference evidence="1" key="1">
    <citation type="journal article" date="2015" name="Nature">
        <title>Complex archaea that bridge the gap between prokaryotes and eukaryotes.</title>
        <authorList>
            <person name="Spang A."/>
            <person name="Saw J.H."/>
            <person name="Jorgensen S.L."/>
            <person name="Zaremba-Niedzwiedzka K."/>
            <person name="Martijn J."/>
            <person name="Lind A.E."/>
            <person name="van Eijk R."/>
            <person name="Schleper C."/>
            <person name="Guy L."/>
            <person name="Ettema T.J."/>
        </authorList>
    </citation>
    <scope>NUCLEOTIDE SEQUENCE</scope>
</reference>
<name>A0A0F9NZT1_9ZZZZ</name>
<evidence type="ECO:0000313" key="1">
    <source>
        <dbReference type="EMBL" id="KKN17652.1"/>
    </source>
</evidence>
<comment type="caution">
    <text evidence="1">The sequence shown here is derived from an EMBL/GenBank/DDBJ whole genome shotgun (WGS) entry which is preliminary data.</text>
</comment>
<organism evidence="1">
    <name type="scientific">marine sediment metagenome</name>
    <dbReference type="NCBI Taxonomy" id="412755"/>
    <lineage>
        <taxon>unclassified sequences</taxon>
        <taxon>metagenomes</taxon>
        <taxon>ecological metagenomes</taxon>
    </lineage>
</organism>
<accession>A0A0F9NZT1</accession>
<dbReference type="AlphaFoldDB" id="A0A0F9NZT1"/>